<organism evidence="1 2">
    <name type="scientific">Fusarium decemcellulare</name>
    <dbReference type="NCBI Taxonomy" id="57161"/>
    <lineage>
        <taxon>Eukaryota</taxon>
        <taxon>Fungi</taxon>
        <taxon>Dikarya</taxon>
        <taxon>Ascomycota</taxon>
        <taxon>Pezizomycotina</taxon>
        <taxon>Sordariomycetes</taxon>
        <taxon>Hypocreomycetidae</taxon>
        <taxon>Hypocreales</taxon>
        <taxon>Nectriaceae</taxon>
        <taxon>Fusarium</taxon>
        <taxon>Fusarium decemcellulare species complex</taxon>
    </lineage>
</organism>
<protein>
    <submittedName>
        <fullName evidence="1">Uncharacterized protein</fullName>
    </submittedName>
</protein>
<comment type="caution">
    <text evidence="1">The sequence shown here is derived from an EMBL/GenBank/DDBJ whole genome shotgun (WGS) entry which is preliminary data.</text>
</comment>
<dbReference type="EMBL" id="JANRMS010000016">
    <property type="protein sequence ID" value="KAJ3549701.1"/>
    <property type="molecule type" value="Genomic_DNA"/>
</dbReference>
<sequence length="535" mass="60853">MSQSHQASSSEGISEALSSQAKWNNATPAIQDLYLAKNLPAWLVKKIMEVLYDFSASEQVYRKRFPKKSNRNADPILQGSVEKGTREKAKSPRAPRVISEEVKPPEAFRFKLPLRPQPSPRRYRLQEKAIYSIHHFLGAMFTCGSQKSWSANQIGFVGPDGQEPQFDQWSFIESRCDSVSTLLRCNQVVAAQEMFQGLDPGLDVLVKLPDPLFLGKIWRLGLVLHGLDRRAPQLRAVYSILGRLRSVCIRLYGSDSPISAVLDCIVDVDETDFSPTMRLGFRETLAVLDHVVQDENIMMLSLWSTYAQYFSKTFVKVVKRKPANPTPQNAPKSPGRAAKRKASEAPPRERLKDHMQKDVLFLKFDQVWHECYDPRHLAPEKWRESDVCLRISHNYAYAAFWVCEKTWIGMKMAQRIIEDTRPWLKEHPVWSVKAMAFSVACKIISTTYQRSGRNDECEKVLADAIEVLSCGDDQTCHIKAMSICLTLVSRRLRNVLSESGKLPEVLYNQAKGVSGMQERTPEATKDHRPSEPTLQ</sequence>
<proteinExistence type="predicted"/>
<name>A0ACC1SZW5_9HYPO</name>
<keyword evidence="2" id="KW-1185">Reference proteome</keyword>
<reference evidence="1" key="1">
    <citation type="submission" date="2022-08" db="EMBL/GenBank/DDBJ databases">
        <title>Genome Sequence of Fusarium decemcellulare.</title>
        <authorList>
            <person name="Buettner E."/>
        </authorList>
    </citation>
    <scope>NUCLEOTIDE SEQUENCE</scope>
    <source>
        <strain evidence="1">Babe19</strain>
    </source>
</reference>
<evidence type="ECO:0000313" key="2">
    <source>
        <dbReference type="Proteomes" id="UP001148629"/>
    </source>
</evidence>
<evidence type="ECO:0000313" key="1">
    <source>
        <dbReference type="EMBL" id="KAJ3549701.1"/>
    </source>
</evidence>
<dbReference type="Proteomes" id="UP001148629">
    <property type="component" value="Unassembled WGS sequence"/>
</dbReference>
<accession>A0ACC1SZW5</accession>
<gene>
    <name evidence="1" type="ORF">NM208_g365</name>
</gene>